<dbReference type="Proteomes" id="UP000186230">
    <property type="component" value="Chromosome"/>
</dbReference>
<gene>
    <name evidence="1" type="ORF">GRFL_1121</name>
</gene>
<sequence>MKLITNYFKPNPKKIKEKNARKLNKLLYAFAKSEYLTHPVSYEKKFRVHTFWDKMDSIIPDMFEKWSESRGIKIEKLNSTYNLNGFLFKWKKVEYKFSNYGDFYVGYQIVPENNEAYKPYKYLVHSIVIRIENSYPKEVLLFYLDNKKSKYTLLTKYGKDKYLSNFEDETLRSYFLSDLKTKERVDKTLRNVQIGLEQYNEILVTVRSRAERDFRNIAETHLQEMASKGMPLQGIPFKEELDKHAEWLSNNILDDYDLNFWQTNKYQLDRAINTAKNKIINKY</sequence>
<dbReference type="EMBL" id="CP016359">
    <property type="protein sequence ID" value="APU67845.1"/>
    <property type="molecule type" value="Genomic_DNA"/>
</dbReference>
<evidence type="ECO:0000313" key="2">
    <source>
        <dbReference type="Proteomes" id="UP000186230"/>
    </source>
</evidence>
<protein>
    <submittedName>
        <fullName evidence="1">Uncharacterized protein</fullName>
    </submittedName>
</protein>
<dbReference type="OrthoDB" id="9996931at2"/>
<dbReference type="KEGG" id="gfl:GRFL_1121"/>
<keyword evidence="2" id="KW-1185">Reference proteome</keyword>
<proteinExistence type="predicted"/>
<dbReference type="RefSeq" id="WP_083643680.1">
    <property type="nucleotide sequence ID" value="NZ_AMRU01000002.1"/>
</dbReference>
<accession>A0A1L7I3Y2</accession>
<dbReference type="AlphaFoldDB" id="A0A1L7I3Y2"/>
<evidence type="ECO:0000313" key="1">
    <source>
        <dbReference type="EMBL" id="APU67845.1"/>
    </source>
</evidence>
<reference evidence="1 2" key="1">
    <citation type="submission" date="2016-07" db="EMBL/GenBank/DDBJ databases">
        <title>Multi-omics approach to identify versatile polysaccharide utilization systems of a marine flavobacterium Gramella flava.</title>
        <authorList>
            <person name="Tang K."/>
        </authorList>
    </citation>
    <scope>NUCLEOTIDE SEQUENCE [LARGE SCALE GENOMIC DNA]</scope>
    <source>
        <strain evidence="1 2">JLT2011</strain>
    </source>
</reference>
<name>A0A1L7I3Y2_9FLAO</name>
<dbReference type="STRING" id="1229726.GRFL_1121"/>
<organism evidence="1 2">
    <name type="scientific">Christiangramia flava JLT2011</name>
    <dbReference type="NCBI Taxonomy" id="1229726"/>
    <lineage>
        <taxon>Bacteria</taxon>
        <taxon>Pseudomonadati</taxon>
        <taxon>Bacteroidota</taxon>
        <taxon>Flavobacteriia</taxon>
        <taxon>Flavobacteriales</taxon>
        <taxon>Flavobacteriaceae</taxon>
        <taxon>Christiangramia</taxon>
    </lineage>
</organism>